<dbReference type="InterPro" id="IPR008928">
    <property type="entry name" value="6-hairpin_glycosidase_sf"/>
</dbReference>
<dbReference type="InterPro" id="IPR012341">
    <property type="entry name" value="6hp_glycosidase-like_sf"/>
</dbReference>
<name>A0ABP8FGZ8_9BACT</name>
<dbReference type="RefSeq" id="WP_344975490.1">
    <property type="nucleotide sequence ID" value="NZ_BAABFN010000001.1"/>
</dbReference>
<dbReference type="Proteomes" id="UP001501207">
    <property type="component" value="Unassembled WGS sequence"/>
</dbReference>
<gene>
    <name evidence="1" type="ORF">GCM10023143_07250</name>
</gene>
<dbReference type="Gene3D" id="1.50.10.10">
    <property type="match status" value="1"/>
</dbReference>
<dbReference type="SUPFAM" id="SSF48208">
    <property type="entry name" value="Six-hairpin glycosidases"/>
    <property type="match status" value="1"/>
</dbReference>
<evidence type="ECO:0000313" key="2">
    <source>
        <dbReference type="Proteomes" id="UP001501207"/>
    </source>
</evidence>
<proteinExistence type="predicted"/>
<accession>A0ABP8FGZ8</accession>
<sequence length="694" mass="77845">MTAGRTITGFLPVSIFVLLVLLTAGTRLSAQGGHAMPVGGPFVNQAGYNLHEAKRFTAPGVADGTPFLIYYAKDTLDPQRKALYTGRVKDYAGEFSAFDPQAADRQYVIEVEGCGRSVPFWIADHLMEKLSSRLAYQFFIDVRGSMDDRLSPANATGGGPSRDGGGQTLEAVFEGLLYASNPALYDRWTHELYHPFGNRDILVADFPTDTLNNYLTYTVTNDSTVTDPARVPDLIKLMLWHAAFCYHNLSYHGTAGGGFSSWLSYNQVRMFGYKGDTLQSFDYQNMLDQLAAVCAFYHAFLKPYLDKETYEKYRQACLDHWEAYDRQQEVRYWVKSFKWIDKGYREFNEQGNAYGQGLLRNMLMYCCELHEPDGHPEKFLRYAVQCAEDIVQHWDFNNPWHMWAMRNAEHITPQALALFYLMFPDKAPAGTLAKLKAYRDYALKRTANLWQYRTHDDDEWANPRSKEIGTVCGLGGCFFAVGHILQDKQLREVGWSQVNFVFGCNPAGACLSNKSRQRTALGGYWEGVEYGWPHAFEFGTGELGPCRGTMDGSPTDQAFPYHPDSAALADSPGIYGTEGWAISNRAWMSTVTFSLLGTQKVSFKNEQGAVITRTAAGDSITVELKAALNMDWHTAEKGWVILKAGDKTEKLLLTETGPDTGVFRARYRVPAGTDRLTGSYGYLAFETKTSISVK</sequence>
<protein>
    <recommendedName>
        <fullName evidence="3">Alpha-L-rhamnosidase six-hairpin glycosidase domain-containing protein</fullName>
    </recommendedName>
</protein>
<keyword evidence="2" id="KW-1185">Reference proteome</keyword>
<comment type="caution">
    <text evidence="1">The sequence shown here is derived from an EMBL/GenBank/DDBJ whole genome shotgun (WGS) entry which is preliminary data.</text>
</comment>
<organism evidence="1 2">
    <name type="scientific">Compostibacter hankyongensis</name>
    <dbReference type="NCBI Taxonomy" id="1007089"/>
    <lineage>
        <taxon>Bacteria</taxon>
        <taxon>Pseudomonadati</taxon>
        <taxon>Bacteroidota</taxon>
        <taxon>Chitinophagia</taxon>
        <taxon>Chitinophagales</taxon>
        <taxon>Chitinophagaceae</taxon>
        <taxon>Compostibacter</taxon>
    </lineage>
</organism>
<evidence type="ECO:0008006" key="3">
    <source>
        <dbReference type="Google" id="ProtNLM"/>
    </source>
</evidence>
<dbReference type="EMBL" id="BAABFN010000001">
    <property type="protein sequence ID" value="GAA4303608.1"/>
    <property type="molecule type" value="Genomic_DNA"/>
</dbReference>
<reference evidence="2" key="1">
    <citation type="journal article" date="2019" name="Int. J. Syst. Evol. Microbiol.">
        <title>The Global Catalogue of Microorganisms (GCM) 10K type strain sequencing project: providing services to taxonomists for standard genome sequencing and annotation.</title>
        <authorList>
            <consortium name="The Broad Institute Genomics Platform"/>
            <consortium name="The Broad Institute Genome Sequencing Center for Infectious Disease"/>
            <person name="Wu L."/>
            <person name="Ma J."/>
        </authorList>
    </citation>
    <scope>NUCLEOTIDE SEQUENCE [LARGE SCALE GENOMIC DNA]</scope>
    <source>
        <strain evidence="2">JCM 17664</strain>
    </source>
</reference>
<evidence type="ECO:0000313" key="1">
    <source>
        <dbReference type="EMBL" id="GAA4303608.1"/>
    </source>
</evidence>